<comment type="subcellular location">
    <subcellularLocation>
        <location evidence="1">Cell membrane</location>
        <topology evidence="1">Multi-pass membrane protein</topology>
    </subcellularLocation>
</comment>
<dbReference type="GO" id="GO:0005886">
    <property type="term" value="C:plasma membrane"/>
    <property type="evidence" value="ECO:0007669"/>
    <property type="project" value="UniProtKB-SubCell"/>
</dbReference>
<keyword evidence="2" id="KW-1003">Cell membrane</keyword>
<feature type="transmembrane region" description="Helical" evidence="6">
    <location>
        <begin position="85"/>
        <end position="107"/>
    </location>
</feature>
<evidence type="ECO:0000313" key="8">
    <source>
        <dbReference type="EMBL" id="RDI75649.1"/>
    </source>
</evidence>
<name>A0A7M2Z0K9_9ACTN</name>
<dbReference type="EMBL" id="QQZY01000001">
    <property type="protein sequence ID" value="RDI75649.1"/>
    <property type="molecule type" value="Genomic_DNA"/>
</dbReference>
<evidence type="ECO:0000256" key="2">
    <source>
        <dbReference type="ARBA" id="ARBA00022475"/>
    </source>
</evidence>
<reference evidence="8 9" key="1">
    <citation type="submission" date="2018-07" db="EMBL/GenBank/DDBJ databases">
        <title>High-quality-draft genome sequence of Gaiella occulta.</title>
        <authorList>
            <person name="Severino R."/>
            <person name="Froufe H.J.C."/>
            <person name="Rainey F.A."/>
            <person name="Barroso C."/>
            <person name="Albuquerque L."/>
            <person name="Lobo-Da-Cunha A."/>
            <person name="Da Costa M.S."/>
            <person name="Egas C."/>
        </authorList>
    </citation>
    <scope>NUCLEOTIDE SEQUENCE [LARGE SCALE GENOMIC DNA]</scope>
    <source>
        <strain evidence="8 9">F2-233</strain>
    </source>
</reference>
<evidence type="ECO:0000256" key="1">
    <source>
        <dbReference type="ARBA" id="ARBA00004651"/>
    </source>
</evidence>
<evidence type="ECO:0000259" key="7">
    <source>
        <dbReference type="Pfam" id="PF05425"/>
    </source>
</evidence>
<protein>
    <submittedName>
        <fullName evidence="8">Copper resistance protein D</fullName>
    </submittedName>
</protein>
<gene>
    <name evidence="8" type="ORF">Gocc_0068</name>
</gene>
<keyword evidence="9" id="KW-1185">Reference proteome</keyword>
<reference evidence="9" key="2">
    <citation type="journal article" date="2019" name="MicrobiologyOpen">
        <title>High-quality draft genome sequence of Gaiella occulta isolated from a 150 meter deep mineral water borehole and comparison with the genome sequences of other deep-branching lineages of the phylum Actinobacteria.</title>
        <authorList>
            <person name="Severino R."/>
            <person name="Froufe H.J.C."/>
            <person name="Barroso C."/>
            <person name="Albuquerque L."/>
            <person name="Lobo-da-Cunha A."/>
            <person name="da Costa M.S."/>
            <person name="Egas C."/>
        </authorList>
    </citation>
    <scope>NUCLEOTIDE SEQUENCE [LARGE SCALE GENOMIC DNA]</scope>
    <source>
        <strain evidence="9">F2-233</strain>
    </source>
</reference>
<evidence type="ECO:0000256" key="5">
    <source>
        <dbReference type="ARBA" id="ARBA00023136"/>
    </source>
</evidence>
<feature type="transmembrane region" description="Helical" evidence="6">
    <location>
        <begin position="128"/>
        <end position="153"/>
    </location>
</feature>
<dbReference type="InterPro" id="IPR008457">
    <property type="entry name" value="Cu-R_CopD_dom"/>
</dbReference>
<evidence type="ECO:0000256" key="3">
    <source>
        <dbReference type="ARBA" id="ARBA00022692"/>
    </source>
</evidence>
<feature type="domain" description="Copper resistance protein D" evidence="7">
    <location>
        <begin position="43"/>
        <end position="142"/>
    </location>
</feature>
<feature type="transmembrane region" description="Helical" evidence="6">
    <location>
        <begin position="6"/>
        <end position="28"/>
    </location>
</feature>
<dbReference type="InterPro" id="IPR032694">
    <property type="entry name" value="CopC/D"/>
</dbReference>
<accession>A0A7M2Z0K9</accession>
<keyword evidence="5 6" id="KW-0472">Membrane</keyword>
<evidence type="ECO:0000313" key="9">
    <source>
        <dbReference type="Proteomes" id="UP000254134"/>
    </source>
</evidence>
<evidence type="ECO:0000256" key="4">
    <source>
        <dbReference type="ARBA" id="ARBA00022989"/>
    </source>
</evidence>
<organism evidence="8 9">
    <name type="scientific">Gaiella occulta</name>
    <dbReference type="NCBI Taxonomy" id="1002870"/>
    <lineage>
        <taxon>Bacteria</taxon>
        <taxon>Bacillati</taxon>
        <taxon>Actinomycetota</taxon>
        <taxon>Thermoleophilia</taxon>
        <taxon>Gaiellales</taxon>
        <taxon>Gaiellaceae</taxon>
        <taxon>Gaiella</taxon>
    </lineage>
</organism>
<dbReference type="PANTHER" id="PTHR34820:SF4">
    <property type="entry name" value="INNER MEMBRANE PROTEIN YEBZ"/>
    <property type="match status" value="1"/>
</dbReference>
<dbReference type="AlphaFoldDB" id="A0A7M2Z0K9"/>
<dbReference type="GO" id="GO:0006825">
    <property type="term" value="P:copper ion transport"/>
    <property type="evidence" value="ECO:0007669"/>
    <property type="project" value="InterPro"/>
</dbReference>
<keyword evidence="3 6" id="KW-0812">Transmembrane</keyword>
<comment type="caution">
    <text evidence="8">The sequence shown here is derived from an EMBL/GenBank/DDBJ whole genome shotgun (WGS) entry which is preliminary data.</text>
</comment>
<proteinExistence type="predicted"/>
<feature type="transmembrane region" description="Helical" evidence="6">
    <location>
        <begin position="49"/>
        <end position="65"/>
    </location>
</feature>
<dbReference type="PANTHER" id="PTHR34820">
    <property type="entry name" value="INNER MEMBRANE PROTEIN YEBZ"/>
    <property type="match status" value="1"/>
</dbReference>
<dbReference type="Pfam" id="PF05425">
    <property type="entry name" value="CopD"/>
    <property type="match status" value="1"/>
</dbReference>
<evidence type="ECO:0000256" key="6">
    <source>
        <dbReference type="SAM" id="Phobius"/>
    </source>
</evidence>
<sequence length="154" mass="16499">MLRIVHLLSATVWVGGTIALVFVGVPAIRDLEGEARAAAMRALGRRWRPLGWSAMGVAIVSGLWLTDIHGGFNRAALATDFDRTLILKSALVALLCAGAAVHDYVLGPRLQRELREGAPQAPSTRRRLVAVGWVNLSLTLAVPVLGAIVLTYLD</sequence>
<keyword evidence="4 6" id="KW-1133">Transmembrane helix</keyword>
<dbReference type="Proteomes" id="UP000254134">
    <property type="component" value="Unassembled WGS sequence"/>
</dbReference>